<accession>A0AC59ZEJ0</accession>
<evidence type="ECO:0000313" key="1">
    <source>
        <dbReference type="EMBL" id="CAN0396363.1"/>
    </source>
</evidence>
<name>A0AC59ZEJ0_RANTA</name>
<organism evidence="1 2">
    <name type="scientific">Rangifer tarandus platyrhynchus</name>
    <name type="common">Svalbard reindeer</name>
    <dbReference type="NCBI Taxonomy" id="3082113"/>
    <lineage>
        <taxon>Eukaryota</taxon>
        <taxon>Metazoa</taxon>
        <taxon>Chordata</taxon>
        <taxon>Craniata</taxon>
        <taxon>Vertebrata</taxon>
        <taxon>Euteleostomi</taxon>
        <taxon>Mammalia</taxon>
        <taxon>Eutheria</taxon>
        <taxon>Laurasiatheria</taxon>
        <taxon>Artiodactyla</taxon>
        <taxon>Ruminantia</taxon>
        <taxon>Pecora</taxon>
        <taxon>Cervidae</taxon>
        <taxon>Odocoileinae</taxon>
        <taxon>Rangifer</taxon>
    </lineage>
</organism>
<sequence length="106" mass="11600">MKKLKFTNVKQLTQGSGFDSTTGPLGLSRWLRDKDSAFNAGNTGSIPGLGRPAGEGNGDPLQYSCLVNPMDRKPGRLRSVGLQRLRYSLATKQQLDLKEQSYEIGD</sequence>
<protein>
    <submittedName>
        <fullName evidence="1">Uncharacterized protein</fullName>
    </submittedName>
</protein>
<gene>
    <name evidence="1" type="ORF">MRATA1EN22A_LOCUS17534</name>
</gene>
<reference evidence="1" key="1">
    <citation type="submission" date="2023-05" db="EMBL/GenBank/DDBJ databases">
        <authorList>
            <consortium name="ELIXIR-Norway"/>
        </authorList>
    </citation>
    <scope>NUCLEOTIDE SEQUENCE</scope>
</reference>
<reference evidence="1" key="2">
    <citation type="submission" date="2025-03" db="EMBL/GenBank/DDBJ databases">
        <authorList>
            <consortium name="ELIXIR-Norway"/>
            <consortium name="Elixir Norway"/>
        </authorList>
    </citation>
    <scope>NUCLEOTIDE SEQUENCE</scope>
</reference>
<dbReference type="Proteomes" id="UP001162501">
    <property type="component" value="Chromosome 28"/>
</dbReference>
<evidence type="ECO:0000313" key="2">
    <source>
        <dbReference type="Proteomes" id="UP001162501"/>
    </source>
</evidence>
<dbReference type="EMBL" id="OX596112">
    <property type="protein sequence ID" value="CAN0396363.1"/>
    <property type="molecule type" value="Genomic_DNA"/>
</dbReference>
<proteinExistence type="predicted"/>